<dbReference type="EMBL" id="VSSQ01000353">
    <property type="protein sequence ID" value="MPL92284.1"/>
    <property type="molecule type" value="Genomic_DNA"/>
</dbReference>
<evidence type="ECO:0000313" key="1">
    <source>
        <dbReference type="EMBL" id="MPL92284.1"/>
    </source>
</evidence>
<gene>
    <name evidence="1" type="ORF">SDC9_38382</name>
</gene>
<sequence length="514" mass="60257">MLKILVFFIAVQICTNQVMSQIVSQFDLEAVAYSVEDNDISFMHSQKILQYKENEHIVLTLKDSVNHQARFYLIERNDYNIKYVDIPIEYNVKDFSILGDTLYFCGKHQIENETLTSGFIAYIKIYDMFNGLTNNCYYSDIKSVLVVNRIKTYHNSNNDRMVVGIGEQYYGDIVCTPPHDHGYDPLPPFGEGKKENIINRKILGITEELYTCNDDPKKNWDCFIDYKIVEIPTSNEYNNIYDIYRCYFQTPYMYSTNPSELLRDIILTDDYICLVSNYYPNIPGTCDPQNIFIIRRIDKNNFNNQVTNRCDATPFTGTWLHDFNFMKLEHLTGNDIAFCYSTQSPSGLFSNAIYKINLNNNPFTTLLSSMIDENSLIRPRLWDLEYLKESNQLLILKEQSTTNPIYEDYVYYVNMDNQTTFPYTTLAFKVPYNTYQNIPIYWNSLLKYNSDHFALGGNIENKGLIIFEKDAYKFFYEGDGCSKMNLPIVKMLPNPSMIIESWNLVQCKFLYWKN</sequence>
<name>A0A644VLM2_9ZZZZ</name>
<protein>
    <submittedName>
        <fullName evidence="1">Uncharacterized protein</fullName>
    </submittedName>
</protein>
<accession>A0A644VLM2</accession>
<organism evidence="1">
    <name type="scientific">bioreactor metagenome</name>
    <dbReference type="NCBI Taxonomy" id="1076179"/>
    <lineage>
        <taxon>unclassified sequences</taxon>
        <taxon>metagenomes</taxon>
        <taxon>ecological metagenomes</taxon>
    </lineage>
</organism>
<comment type="caution">
    <text evidence="1">The sequence shown here is derived from an EMBL/GenBank/DDBJ whole genome shotgun (WGS) entry which is preliminary data.</text>
</comment>
<reference evidence="1" key="1">
    <citation type="submission" date="2019-08" db="EMBL/GenBank/DDBJ databases">
        <authorList>
            <person name="Kucharzyk K."/>
            <person name="Murdoch R.W."/>
            <person name="Higgins S."/>
            <person name="Loffler F."/>
        </authorList>
    </citation>
    <scope>NUCLEOTIDE SEQUENCE</scope>
</reference>
<proteinExistence type="predicted"/>
<dbReference type="AlphaFoldDB" id="A0A644VLM2"/>